<dbReference type="AlphaFoldDB" id="A0A167GU11"/>
<proteinExistence type="predicted"/>
<evidence type="ECO:0000313" key="1">
    <source>
        <dbReference type="EMBL" id="KZO90908.1"/>
    </source>
</evidence>
<gene>
    <name evidence="1" type="ORF">CALVIDRAFT_373302</name>
</gene>
<keyword evidence="2" id="KW-1185">Reference proteome</keyword>
<protein>
    <submittedName>
        <fullName evidence="1">Uncharacterized protein</fullName>
    </submittedName>
</protein>
<reference evidence="1 2" key="1">
    <citation type="journal article" date="2016" name="Mol. Biol. Evol.">
        <title>Comparative Genomics of Early-Diverging Mushroom-Forming Fungi Provides Insights into the Origins of Lignocellulose Decay Capabilities.</title>
        <authorList>
            <person name="Nagy L.G."/>
            <person name="Riley R."/>
            <person name="Tritt A."/>
            <person name="Adam C."/>
            <person name="Daum C."/>
            <person name="Floudas D."/>
            <person name="Sun H."/>
            <person name="Yadav J.S."/>
            <person name="Pangilinan J."/>
            <person name="Larsson K.H."/>
            <person name="Matsuura K."/>
            <person name="Barry K."/>
            <person name="Labutti K."/>
            <person name="Kuo R."/>
            <person name="Ohm R.A."/>
            <person name="Bhattacharya S.S."/>
            <person name="Shirouzu T."/>
            <person name="Yoshinaga Y."/>
            <person name="Martin F.M."/>
            <person name="Grigoriev I.V."/>
            <person name="Hibbett D.S."/>
        </authorList>
    </citation>
    <scope>NUCLEOTIDE SEQUENCE [LARGE SCALE GENOMIC DNA]</scope>
    <source>
        <strain evidence="1 2">TUFC12733</strain>
    </source>
</reference>
<accession>A0A167GU11</accession>
<dbReference type="STRING" id="1330018.A0A167GU11"/>
<dbReference type="EMBL" id="KV417332">
    <property type="protein sequence ID" value="KZO90908.1"/>
    <property type="molecule type" value="Genomic_DNA"/>
</dbReference>
<dbReference type="OrthoDB" id="2139939at2759"/>
<organism evidence="1 2">
    <name type="scientific">Calocera viscosa (strain TUFC12733)</name>
    <dbReference type="NCBI Taxonomy" id="1330018"/>
    <lineage>
        <taxon>Eukaryota</taxon>
        <taxon>Fungi</taxon>
        <taxon>Dikarya</taxon>
        <taxon>Basidiomycota</taxon>
        <taxon>Agaricomycotina</taxon>
        <taxon>Dacrymycetes</taxon>
        <taxon>Dacrymycetales</taxon>
        <taxon>Dacrymycetaceae</taxon>
        <taxon>Calocera</taxon>
    </lineage>
</organism>
<evidence type="ECO:0000313" key="2">
    <source>
        <dbReference type="Proteomes" id="UP000076738"/>
    </source>
</evidence>
<name>A0A167GU11_CALVF</name>
<sequence>MDERYKYIGDLSWEKARSYFCKFVRTWKKETLPRSIHARINLATTASASHTRFKYGFPQKANRAEQGARECVRGEVGSLTWARSGTAQMGGEGESSVLGSERPRSQGLIFPWHVTSG</sequence>
<dbReference type="Proteomes" id="UP000076738">
    <property type="component" value="Unassembled WGS sequence"/>
</dbReference>